<gene>
    <name evidence="14" type="primary">gndA</name>
    <name evidence="14" type="ORF">PFY00_08785</name>
</gene>
<dbReference type="EC" id="1.1.1.44" evidence="5 11"/>
<dbReference type="SUPFAM" id="SSF48179">
    <property type="entry name" value="6-phosphogluconate dehydrogenase C-terminal domain-like"/>
    <property type="match status" value="1"/>
</dbReference>
<evidence type="ECO:0000256" key="12">
    <source>
        <dbReference type="RuleBase" id="RU000485"/>
    </source>
</evidence>
<dbReference type="InterPro" id="IPR013328">
    <property type="entry name" value="6PGD_dom2"/>
</dbReference>
<evidence type="ECO:0000256" key="1">
    <source>
        <dbReference type="ARBA" id="ARBA00002526"/>
    </source>
</evidence>
<keyword evidence="9 11" id="KW-0570">Pentose shunt</keyword>
<reference evidence="14 15" key="1">
    <citation type="submission" date="2023-01" db="EMBL/GenBank/DDBJ databases">
        <title>Thalassococcus onchidii sp. nov., isolated from a marine invertebrate from the South China Sea.</title>
        <authorList>
            <person name="Xu S."/>
            <person name="Liu Z."/>
            <person name="Xu Y."/>
        </authorList>
    </citation>
    <scope>NUCLEOTIDE SEQUENCE [LARGE SCALE GENOMIC DNA]</scope>
    <source>
        <strain evidence="14 15">KCTC 32084</strain>
    </source>
</reference>
<evidence type="ECO:0000256" key="5">
    <source>
        <dbReference type="ARBA" id="ARBA00013011"/>
    </source>
</evidence>
<dbReference type="Proteomes" id="UP001210720">
    <property type="component" value="Unassembled WGS sequence"/>
</dbReference>
<evidence type="ECO:0000256" key="7">
    <source>
        <dbReference type="ARBA" id="ARBA00023002"/>
    </source>
</evidence>
<dbReference type="Gene3D" id="1.10.1040.10">
    <property type="entry name" value="N-(1-d-carboxylethyl)-l-norvaline Dehydrogenase, domain 2"/>
    <property type="match status" value="1"/>
</dbReference>
<evidence type="ECO:0000256" key="2">
    <source>
        <dbReference type="ARBA" id="ARBA00004874"/>
    </source>
</evidence>
<comment type="caution">
    <text evidence="14">The sequence shown here is derived from an EMBL/GenBank/DDBJ whole genome shotgun (WGS) entry which is preliminary data.</text>
</comment>
<dbReference type="InterPro" id="IPR008927">
    <property type="entry name" value="6-PGluconate_DH-like_C_sf"/>
</dbReference>
<evidence type="ECO:0000259" key="13">
    <source>
        <dbReference type="SMART" id="SM01350"/>
    </source>
</evidence>
<dbReference type="Pfam" id="PF03446">
    <property type="entry name" value="NAD_binding_2"/>
    <property type="match status" value="1"/>
</dbReference>
<comment type="subunit">
    <text evidence="4 11">Homodimer.</text>
</comment>
<dbReference type="Pfam" id="PF00393">
    <property type="entry name" value="6PGD"/>
    <property type="match status" value="1"/>
</dbReference>
<keyword evidence="11 12" id="KW-0521">NADP</keyword>
<dbReference type="PIRSF" id="PIRSF000109">
    <property type="entry name" value="6PGD"/>
    <property type="match status" value="1"/>
</dbReference>
<dbReference type="Gene3D" id="3.40.50.720">
    <property type="entry name" value="NAD(P)-binding Rossmann-like Domain"/>
    <property type="match status" value="1"/>
</dbReference>
<evidence type="ECO:0000256" key="4">
    <source>
        <dbReference type="ARBA" id="ARBA00011738"/>
    </source>
</evidence>
<evidence type="ECO:0000256" key="6">
    <source>
        <dbReference type="ARBA" id="ARBA00018193"/>
    </source>
</evidence>
<dbReference type="InterPro" id="IPR006184">
    <property type="entry name" value="6PGdom_BS"/>
</dbReference>
<evidence type="ECO:0000256" key="9">
    <source>
        <dbReference type="ARBA" id="ARBA00023126"/>
    </source>
</evidence>
<dbReference type="NCBIfam" id="NF006765">
    <property type="entry name" value="PRK09287.1"/>
    <property type="match status" value="1"/>
</dbReference>
<evidence type="ECO:0000256" key="10">
    <source>
        <dbReference type="ARBA" id="ARBA00048640"/>
    </source>
</evidence>
<dbReference type="RefSeq" id="WP_271432157.1">
    <property type="nucleotide sequence ID" value="NZ_JAQIOY010000002.1"/>
</dbReference>
<dbReference type="GO" id="GO:0004616">
    <property type="term" value="F:phosphogluconate dehydrogenase (decarboxylating) activity"/>
    <property type="evidence" value="ECO:0007669"/>
    <property type="project" value="UniProtKB-EC"/>
</dbReference>
<name>A0ABT4XS91_9RHOB</name>
<dbReference type="PANTHER" id="PTHR11811">
    <property type="entry name" value="6-PHOSPHOGLUCONATE DEHYDROGENASE"/>
    <property type="match status" value="1"/>
</dbReference>
<dbReference type="InterPro" id="IPR006115">
    <property type="entry name" value="6PGDH_NADP-bd"/>
</dbReference>
<dbReference type="InterPro" id="IPR006113">
    <property type="entry name" value="6PGDH_Gnd/GntZ"/>
</dbReference>
<proteinExistence type="inferred from homology"/>
<dbReference type="EMBL" id="JAQIOY010000002">
    <property type="protein sequence ID" value="MDA7424818.1"/>
    <property type="molecule type" value="Genomic_DNA"/>
</dbReference>
<feature type="domain" description="6-phosphogluconate dehydrogenase C-terminal" evidence="13">
    <location>
        <begin position="180"/>
        <end position="467"/>
    </location>
</feature>
<comment type="catalytic activity">
    <reaction evidence="10 11 12">
        <text>6-phospho-D-gluconate + NADP(+) = D-ribulose 5-phosphate + CO2 + NADPH</text>
        <dbReference type="Rhea" id="RHEA:10116"/>
        <dbReference type="ChEBI" id="CHEBI:16526"/>
        <dbReference type="ChEBI" id="CHEBI:57783"/>
        <dbReference type="ChEBI" id="CHEBI:58121"/>
        <dbReference type="ChEBI" id="CHEBI:58349"/>
        <dbReference type="ChEBI" id="CHEBI:58759"/>
        <dbReference type="EC" id="1.1.1.44"/>
    </reaction>
</comment>
<comment type="pathway">
    <text evidence="2 11 12">Carbohydrate degradation; pentose phosphate pathway; D-ribulose 5-phosphate from D-glucose 6-phosphate (oxidative stage): step 3/3.</text>
</comment>
<dbReference type="Gene3D" id="1.20.5.320">
    <property type="entry name" value="6-Phosphogluconate Dehydrogenase, domain 3"/>
    <property type="match status" value="1"/>
</dbReference>
<dbReference type="PROSITE" id="PS00461">
    <property type="entry name" value="6PGD"/>
    <property type="match status" value="1"/>
</dbReference>
<evidence type="ECO:0000313" key="15">
    <source>
        <dbReference type="Proteomes" id="UP001210720"/>
    </source>
</evidence>
<keyword evidence="8 12" id="KW-0311">Gluconate utilization</keyword>
<evidence type="ECO:0000256" key="11">
    <source>
        <dbReference type="PIRNR" id="PIRNR000109"/>
    </source>
</evidence>
<evidence type="ECO:0000256" key="8">
    <source>
        <dbReference type="ARBA" id="ARBA00023064"/>
    </source>
</evidence>
<organism evidence="14 15">
    <name type="scientific">Thalassococcus lentus</name>
    <dbReference type="NCBI Taxonomy" id="1210524"/>
    <lineage>
        <taxon>Bacteria</taxon>
        <taxon>Pseudomonadati</taxon>
        <taxon>Pseudomonadota</taxon>
        <taxon>Alphaproteobacteria</taxon>
        <taxon>Rhodobacterales</taxon>
        <taxon>Roseobacteraceae</taxon>
        <taxon>Thalassococcus</taxon>
    </lineage>
</organism>
<dbReference type="SMART" id="SM01350">
    <property type="entry name" value="6PGD"/>
    <property type="match status" value="1"/>
</dbReference>
<evidence type="ECO:0000256" key="3">
    <source>
        <dbReference type="ARBA" id="ARBA00008419"/>
    </source>
</evidence>
<dbReference type="InterPro" id="IPR006114">
    <property type="entry name" value="6PGDH_C"/>
</dbReference>
<dbReference type="InterPro" id="IPR006183">
    <property type="entry name" value="Pgluconate_DH"/>
</dbReference>
<keyword evidence="15" id="KW-1185">Reference proteome</keyword>
<sequence length="473" mass="50393">MSNADIGLVGLGTMGAMLALNIADNGFRVAVHNRTTSRISEFIKDAGPLAEKFVPAETLQDMIEALTPPRNIILMVPAGAAVDSQIAALRPLLDDGDMIIDAGNANFHETQRRAKEAQQTGQAFLGIGVSGGAEGARFGPSIMGGGEKQSWDRVAPILQAIAADYDGQPCATWMGTDGAGHFVKTVHNGIEYADMQLIAETYGILRDGAGKSASECAGIFETWNKGPLQSYLIEISAKVAEAQDPETGKAMLDVILDKAGQKGTGRWTAIEAQMLGSPVPVIEAAVAARNLSAALDQRSMGEELFGSLSGSLPPEAADSKLLEQALVAGKILCYAQGFDLLARASAEYDWSLPMPDVAKVWRAGCIIRSAMLDDMASALETEPVSLFFAEPFRSMIAETIPSLRRVVVEAQSAGLPVPAMASALAYFDTLTRVRGTANMIQAQRDYFGAHGFERVDQDGKDLHGPWLDQHLKE</sequence>
<comment type="function">
    <text evidence="1 11">Catalyzes the oxidative decarboxylation of 6-phosphogluconate to ribulose 5-phosphate and CO(2), with concomitant reduction of NADP to NADPH.</text>
</comment>
<keyword evidence="7 11" id="KW-0560">Oxidoreductase</keyword>
<dbReference type="SUPFAM" id="SSF51735">
    <property type="entry name" value="NAD(P)-binding Rossmann-fold domains"/>
    <property type="match status" value="1"/>
</dbReference>
<comment type="similarity">
    <text evidence="3 11 12">Belongs to the 6-phosphogluconate dehydrogenase family.</text>
</comment>
<accession>A0ABT4XS91</accession>
<dbReference type="InterPro" id="IPR036291">
    <property type="entry name" value="NAD(P)-bd_dom_sf"/>
</dbReference>
<protein>
    <recommendedName>
        <fullName evidence="6 11">6-phosphogluconate dehydrogenase, decarboxylating</fullName>
        <ecNumber evidence="5 11">1.1.1.44</ecNumber>
    </recommendedName>
</protein>
<evidence type="ECO:0000313" key="14">
    <source>
        <dbReference type="EMBL" id="MDA7424818.1"/>
    </source>
</evidence>
<dbReference type="PRINTS" id="PR00076">
    <property type="entry name" value="6PGDHDRGNASE"/>
</dbReference>
<dbReference type="NCBIfam" id="TIGR00873">
    <property type="entry name" value="gnd"/>
    <property type="match status" value="1"/>
</dbReference>